<evidence type="ECO:0000313" key="2">
    <source>
        <dbReference type="EMBL" id="CEM34863.1"/>
    </source>
</evidence>
<feature type="compositionally biased region" description="Basic and acidic residues" evidence="1">
    <location>
        <begin position="190"/>
        <end position="203"/>
    </location>
</feature>
<dbReference type="InParanoid" id="A0A0G4GVE1"/>
<evidence type="ECO:0000256" key="1">
    <source>
        <dbReference type="SAM" id="MobiDB-lite"/>
    </source>
</evidence>
<dbReference type="Proteomes" id="UP000041254">
    <property type="component" value="Unassembled WGS sequence"/>
</dbReference>
<feature type="compositionally biased region" description="Pro residues" evidence="1">
    <location>
        <begin position="61"/>
        <end position="70"/>
    </location>
</feature>
<keyword evidence="3" id="KW-1185">Reference proteome</keyword>
<feature type="compositionally biased region" description="Low complexity" evidence="1">
    <location>
        <begin position="278"/>
        <end position="302"/>
    </location>
</feature>
<dbReference type="InterPro" id="IPR013083">
    <property type="entry name" value="Znf_RING/FYVE/PHD"/>
</dbReference>
<reference evidence="2 3" key="1">
    <citation type="submission" date="2014-11" db="EMBL/GenBank/DDBJ databases">
        <authorList>
            <person name="Zhu J."/>
            <person name="Qi W."/>
            <person name="Song R."/>
        </authorList>
    </citation>
    <scope>NUCLEOTIDE SEQUENCE [LARGE SCALE GENOMIC DNA]</scope>
</reference>
<dbReference type="VEuPathDB" id="CryptoDB:Vbra_10428"/>
<dbReference type="Gene3D" id="3.30.40.10">
    <property type="entry name" value="Zinc/RING finger domain, C3HC4 (zinc finger)"/>
    <property type="match status" value="1"/>
</dbReference>
<feature type="region of interest" description="Disordered" evidence="1">
    <location>
        <begin position="1"/>
        <end position="71"/>
    </location>
</feature>
<dbReference type="AlphaFoldDB" id="A0A0G4GVE1"/>
<dbReference type="EMBL" id="CDMY01000835">
    <property type="protein sequence ID" value="CEM34863.1"/>
    <property type="molecule type" value="Genomic_DNA"/>
</dbReference>
<gene>
    <name evidence="2" type="ORF">Vbra_10428</name>
</gene>
<proteinExistence type="predicted"/>
<dbReference type="OMA" id="HPSDELH"/>
<feature type="compositionally biased region" description="Low complexity" evidence="1">
    <location>
        <begin position="312"/>
        <end position="329"/>
    </location>
</feature>
<protein>
    <recommendedName>
        <fullName evidence="4">RING-type domain-containing protein</fullName>
    </recommendedName>
</protein>
<name>A0A0G4GVE1_VITBC</name>
<feature type="region of interest" description="Disordered" evidence="1">
    <location>
        <begin position="225"/>
        <end position="249"/>
    </location>
</feature>
<feature type="compositionally biased region" description="Pro residues" evidence="1">
    <location>
        <begin position="1"/>
        <end position="15"/>
    </location>
</feature>
<evidence type="ECO:0000313" key="3">
    <source>
        <dbReference type="Proteomes" id="UP000041254"/>
    </source>
</evidence>
<sequence length="394" mass="41986">MFPRGPPRPFPPPYDVPYDHQAPPYDSGMDAMGYEGPPYEGSGHFRPPPSSGGWFPRRGRPPPPPPPPPSSVRIQAVAATVIKGVGGDESALTPCPKCGVPMAVKIRMAPCYHVMCGACGLKSKESKKCIVCYQPIKYIESLSPSVRWYICKRSGRAFATAKDLAYSDFIEHGLTQRLIRRKKALLRERVEGPTRRPKARWDKQEDDSLDPDEMFNFERFLEAPAPSQPSAAAPAPPPQPPRKRPADQAFESGFTHPAAKEPKVEAAAPKYMPAAKSKPAVKAAPMRPPAAQRPAQATAPLPQLVPVPPAQPVSAGGLSPISPGSGHSPEGPPKAGDMMMDDLLGLANQQQQQQQHAGAAAPSAAAGGGGAKKGGMTMASMFANQGMGDDDFDL</sequence>
<accession>A0A0G4GVE1</accession>
<organism evidence="2 3">
    <name type="scientific">Vitrella brassicaformis (strain CCMP3155)</name>
    <dbReference type="NCBI Taxonomy" id="1169540"/>
    <lineage>
        <taxon>Eukaryota</taxon>
        <taxon>Sar</taxon>
        <taxon>Alveolata</taxon>
        <taxon>Colpodellida</taxon>
        <taxon>Vitrellaceae</taxon>
        <taxon>Vitrella</taxon>
    </lineage>
</organism>
<feature type="region of interest" description="Disordered" evidence="1">
    <location>
        <begin position="190"/>
        <end position="210"/>
    </location>
</feature>
<feature type="region of interest" description="Disordered" evidence="1">
    <location>
        <begin position="278"/>
        <end position="376"/>
    </location>
</feature>
<dbReference type="OrthoDB" id="378815at2759"/>
<evidence type="ECO:0008006" key="4">
    <source>
        <dbReference type="Google" id="ProtNLM"/>
    </source>
</evidence>
<dbReference type="STRING" id="1169540.A0A0G4GVE1"/>
<feature type="compositionally biased region" description="Low complexity" evidence="1">
    <location>
        <begin position="347"/>
        <end position="365"/>
    </location>
</feature>